<reference evidence="2" key="1">
    <citation type="submission" date="2023-06" db="EMBL/GenBank/DDBJ databases">
        <authorList>
            <person name="Kurt Z."/>
        </authorList>
    </citation>
    <scope>NUCLEOTIDE SEQUENCE</scope>
</reference>
<reference evidence="3 4" key="2">
    <citation type="submission" date="2024-07" db="EMBL/GenBank/DDBJ databases">
        <authorList>
            <person name="Akdeniz Z."/>
        </authorList>
    </citation>
    <scope>NUCLEOTIDE SEQUENCE [LARGE SCALE GENOMIC DNA]</scope>
</reference>
<keyword evidence="2" id="KW-0675">Receptor</keyword>
<sequence length="223" mass="25332">MIFQIALQCTFPEIMKLDGSCIIPQELDVTAICGLHTILDNNVCHCDSKYYQSQDRQNCFLLNSFCSEGQIISAGGYECLNSCPPDQMTNDNASACVCRPGTYYDYSSFECVEKCDYYLRIADQTVCAFIGDVDCPYYKIVDQKNECIHHCDESNVDINSEYLCHESNPIYVLLVIFVIVFLLTSIIYPVNHCKKEDNHVPIHTSIYQPCIHVSAIAIVRQEE</sequence>
<dbReference type="Proteomes" id="UP001642409">
    <property type="component" value="Unassembled WGS sequence"/>
</dbReference>
<accession>A0AA86V4D7</accession>
<name>A0AA86V4D7_9EUKA</name>
<dbReference type="AlphaFoldDB" id="A0AA86V4D7"/>
<keyword evidence="1" id="KW-0472">Membrane</keyword>
<dbReference type="SUPFAM" id="SSF57184">
    <property type="entry name" value="Growth factor receptor domain"/>
    <property type="match status" value="1"/>
</dbReference>
<keyword evidence="4" id="KW-1185">Reference proteome</keyword>
<gene>
    <name evidence="3" type="ORF">HINF_LOCUS20321</name>
    <name evidence="2" type="ORF">HINF_LOCUS63527</name>
</gene>
<feature type="transmembrane region" description="Helical" evidence="1">
    <location>
        <begin position="170"/>
        <end position="190"/>
    </location>
</feature>
<keyword evidence="1" id="KW-0812">Transmembrane</keyword>
<dbReference type="InterPro" id="IPR009030">
    <property type="entry name" value="Growth_fac_rcpt_cys_sf"/>
</dbReference>
<evidence type="ECO:0000313" key="3">
    <source>
        <dbReference type="EMBL" id="CAL6006772.1"/>
    </source>
</evidence>
<protein>
    <submittedName>
        <fullName evidence="2">Growth factor receptor cysteine-rich domain superfamily</fullName>
    </submittedName>
    <submittedName>
        <fullName evidence="3">Growth_factor receptor cysteine-rich domain superfamily</fullName>
    </submittedName>
</protein>
<evidence type="ECO:0000313" key="4">
    <source>
        <dbReference type="Proteomes" id="UP001642409"/>
    </source>
</evidence>
<dbReference type="EMBL" id="CAXDID020000054">
    <property type="protein sequence ID" value="CAL6006772.1"/>
    <property type="molecule type" value="Genomic_DNA"/>
</dbReference>
<proteinExistence type="predicted"/>
<keyword evidence="1" id="KW-1133">Transmembrane helix</keyword>
<comment type="caution">
    <text evidence="2">The sequence shown here is derived from an EMBL/GenBank/DDBJ whole genome shotgun (WGS) entry which is preliminary data.</text>
</comment>
<dbReference type="EMBL" id="CATOUU010001170">
    <property type="protein sequence ID" value="CAI9975882.1"/>
    <property type="molecule type" value="Genomic_DNA"/>
</dbReference>
<evidence type="ECO:0000256" key="1">
    <source>
        <dbReference type="SAM" id="Phobius"/>
    </source>
</evidence>
<organism evidence="2">
    <name type="scientific">Hexamita inflata</name>
    <dbReference type="NCBI Taxonomy" id="28002"/>
    <lineage>
        <taxon>Eukaryota</taxon>
        <taxon>Metamonada</taxon>
        <taxon>Diplomonadida</taxon>
        <taxon>Hexamitidae</taxon>
        <taxon>Hexamitinae</taxon>
        <taxon>Hexamita</taxon>
    </lineage>
</organism>
<evidence type="ECO:0000313" key="2">
    <source>
        <dbReference type="EMBL" id="CAI9975882.1"/>
    </source>
</evidence>